<accession>A0A9P7W7V5</accession>
<protein>
    <submittedName>
        <fullName evidence="1">Uncharacterized protein</fullName>
    </submittedName>
</protein>
<sequence>MVAIHAVGLPSEVIFSTTPSFTRGSPYHYPMEPLVRFRSPTCLPSLLFSRPTRRTILLSTTAIAARIIFPVTCRLDLHGPPSVPCTSNFWFDIKEGNTLVNHAHDAHYIRNYRTAAFHRSVRRTGVLTYAYIDFDISVIFPLDVPQSECCLPCWKSWDGTNYWAVHDTAQGEPDYDPFAFDVALLGFQLCRSF</sequence>
<proteinExistence type="predicted"/>
<dbReference type="AlphaFoldDB" id="A0A9P7W7V5"/>
<dbReference type="EMBL" id="MU250523">
    <property type="protein sequence ID" value="KAG7452936.1"/>
    <property type="molecule type" value="Genomic_DNA"/>
</dbReference>
<evidence type="ECO:0000313" key="2">
    <source>
        <dbReference type="Proteomes" id="UP000812287"/>
    </source>
</evidence>
<organism evidence="1 2">
    <name type="scientific">Guyanagaster necrorhizus</name>
    <dbReference type="NCBI Taxonomy" id="856835"/>
    <lineage>
        <taxon>Eukaryota</taxon>
        <taxon>Fungi</taxon>
        <taxon>Dikarya</taxon>
        <taxon>Basidiomycota</taxon>
        <taxon>Agaricomycotina</taxon>
        <taxon>Agaricomycetes</taxon>
        <taxon>Agaricomycetidae</taxon>
        <taxon>Agaricales</taxon>
        <taxon>Marasmiineae</taxon>
        <taxon>Physalacriaceae</taxon>
        <taxon>Guyanagaster</taxon>
    </lineage>
</organism>
<dbReference type="GeneID" id="66100977"/>
<reference evidence="1" key="1">
    <citation type="submission" date="2020-11" db="EMBL/GenBank/DDBJ databases">
        <title>Adaptations for nitrogen fixation in a non-lichenized fungal sporocarp promotes dispersal by wood-feeding termites.</title>
        <authorList>
            <consortium name="DOE Joint Genome Institute"/>
            <person name="Koch R.A."/>
            <person name="Yoon G."/>
            <person name="Arayal U."/>
            <person name="Lail K."/>
            <person name="Amirebrahimi M."/>
            <person name="Labutti K."/>
            <person name="Lipzen A."/>
            <person name="Riley R."/>
            <person name="Barry K."/>
            <person name="Henrissat B."/>
            <person name="Grigoriev I.V."/>
            <person name="Herr J.R."/>
            <person name="Aime M.C."/>
        </authorList>
    </citation>
    <scope>NUCLEOTIDE SEQUENCE</scope>
    <source>
        <strain evidence="1">MCA 3950</strain>
    </source>
</reference>
<dbReference type="Proteomes" id="UP000812287">
    <property type="component" value="Unassembled WGS sequence"/>
</dbReference>
<comment type="caution">
    <text evidence="1">The sequence shown here is derived from an EMBL/GenBank/DDBJ whole genome shotgun (WGS) entry which is preliminary data.</text>
</comment>
<gene>
    <name evidence="1" type="ORF">BT62DRAFT_1070640</name>
</gene>
<evidence type="ECO:0000313" key="1">
    <source>
        <dbReference type="EMBL" id="KAG7452936.1"/>
    </source>
</evidence>
<keyword evidence="2" id="KW-1185">Reference proteome</keyword>
<dbReference type="OrthoDB" id="2722301at2759"/>
<name>A0A9P7W7V5_9AGAR</name>
<dbReference type="RefSeq" id="XP_043046436.1">
    <property type="nucleotide sequence ID" value="XM_043178683.1"/>
</dbReference>